<name>A0A0S7EKE7_9TELE</name>
<organism evidence="1">
    <name type="scientific">Poeciliopsis prolifica</name>
    <name type="common">blackstripe livebearer</name>
    <dbReference type="NCBI Taxonomy" id="188132"/>
    <lineage>
        <taxon>Eukaryota</taxon>
        <taxon>Metazoa</taxon>
        <taxon>Chordata</taxon>
        <taxon>Craniata</taxon>
        <taxon>Vertebrata</taxon>
        <taxon>Euteleostomi</taxon>
        <taxon>Actinopterygii</taxon>
        <taxon>Neopterygii</taxon>
        <taxon>Teleostei</taxon>
        <taxon>Neoteleostei</taxon>
        <taxon>Acanthomorphata</taxon>
        <taxon>Ovalentaria</taxon>
        <taxon>Atherinomorphae</taxon>
        <taxon>Cyprinodontiformes</taxon>
        <taxon>Poeciliidae</taxon>
        <taxon>Poeciliinae</taxon>
        <taxon>Poeciliopsis</taxon>
    </lineage>
</organism>
<accession>A0A0S7EKE7</accession>
<dbReference type="AlphaFoldDB" id="A0A0S7EKE7"/>
<reference evidence="1" key="1">
    <citation type="submission" date="2014-12" db="EMBL/GenBank/DDBJ databases">
        <title>Parallel Evolution in Life History Adaptation Evident in the Tissue-Specific Poeciliopsis prolifica transcriptome.</title>
        <authorList>
            <person name="Jue N.K."/>
            <person name="Foley R.J."/>
            <person name="Obergfell C."/>
            <person name="Reznick D.N."/>
            <person name="O'Neill R.J."/>
            <person name="O'Neill M.J."/>
        </authorList>
    </citation>
    <scope>NUCLEOTIDE SEQUENCE</scope>
</reference>
<gene>
    <name evidence="1" type="primary">DDX3Y</name>
</gene>
<dbReference type="EMBL" id="GBYX01478031">
    <property type="protein sequence ID" value="JAO03659.1"/>
    <property type="molecule type" value="Transcribed_RNA"/>
</dbReference>
<sequence length="105" mass="11539">MPTCWKPHVNLSQTITNPPCVAPLTDSTLQPQFSATGFFPPKGSAARRKENHQHVPTARGRRRDFAHLRASMDAYMHCPTATSDFSSFRKSIFVLTAGPATPQTG</sequence>
<evidence type="ECO:0000313" key="1">
    <source>
        <dbReference type="EMBL" id="JAO03659.1"/>
    </source>
</evidence>
<protein>
    <submittedName>
        <fullName evidence="1">DDX3Y</fullName>
    </submittedName>
</protein>
<dbReference type="EMBL" id="GBYX01478032">
    <property type="protein sequence ID" value="JAO03658.1"/>
    <property type="molecule type" value="Transcribed_RNA"/>
</dbReference>
<proteinExistence type="predicted"/>